<dbReference type="InParanoid" id="A0A0C3FJK2"/>
<organism evidence="2 3">
    <name type="scientific">Piloderma croceum (strain F 1598)</name>
    <dbReference type="NCBI Taxonomy" id="765440"/>
    <lineage>
        <taxon>Eukaryota</taxon>
        <taxon>Fungi</taxon>
        <taxon>Dikarya</taxon>
        <taxon>Basidiomycota</taxon>
        <taxon>Agaricomycotina</taxon>
        <taxon>Agaricomycetes</taxon>
        <taxon>Agaricomycetidae</taxon>
        <taxon>Atheliales</taxon>
        <taxon>Atheliaceae</taxon>
        <taxon>Piloderma</taxon>
    </lineage>
</organism>
<reference evidence="2 3" key="1">
    <citation type="submission" date="2014-04" db="EMBL/GenBank/DDBJ databases">
        <authorList>
            <consortium name="DOE Joint Genome Institute"/>
            <person name="Kuo A."/>
            <person name="Tarkka M."/>
            <person name="Buscot F."/>
            <person name="Kohler A."/>
            <person name="Nagy L.G."/>
            <person name="Floudas D."/>
            <person name="Copeland A."/>
            <person name="Barry K.W."/>
            <person name="Cichocki N."/>
            <person name="Veneault-Fourrey C."/>
            <person name="LaButti K."/>
            <person name="Lindquist E.A."/>
            <person name="Lipzen A."/>
            <person name="Lundell T."/>
            <person name="Morin E."/>
            <person name="Murat C."/>
            <person name="Sun H."/>
            <person name="Tunlid A."/>
            <person name="Henrissat B."/>
            <person name="Grigoriev I.V."/>
            <person name="Hibbett D.S."/>
            <person name="Martin F."/>
            <person name="Nordberg H.P."/>
            <person name="Cantor M.N."/>
            <person name="Hua S.X."/>
        </authorList>
    </citation>
    <scope>NUCLEOTIDE SEQUENCE [LARGE SCALE GENOMIC DNA]</scope>
    <source>
        <strain evidence="2 3">F 1598</strain>
    </source>
</reference>
<evidence type="ECO:0000256" key="1">
    <source>
        <dbReference type="SAM" id="MobiDB-lite"/>
    </source>
</evidence>
<dbReference type="EMBL" id="KN833006">
    <property type="protein sequence ID" value="KIM80034.1"/>
    <property type="molecule type" value="Genomic_DNA"/>
</dbReference>
<feature type="region of interest" description="Disordered" evidence="1">
    <location>
        <begin position="99"/>
        <end position="138"/>
    </location>
</feature>
<protein>
    <submittedName>
        <fullName evidence="2">Uncharacterized protein</fullName>
    </submittedName>
</protein>
<evidence type="ECO:0000313" key="2">
    <source>
        <dbReference type="EMBL" id="KIM80034.1"/>
    </source>
</evidence>
<gene>
    <name evidence="2" type="ORF">PILCRDRAFT_89861</name>
</gene>
<dbReference type="HOGENOM" id="CLU_1856043_0_0_1"/>
<proteinExistence type="predicted"/>
<keyword evidence="3" id="KW-1185">Reference proteome</keyword>
<sequence length="138" mass="15639">MYHLAKWSDDDRDIRSRLKYLFERYLSMVLKRCIVHFLVGQESGLFSAMHVRDGGTKLHVFQLHAVAYDKVVVQNSGNNNGAVRILTAKEKFIRRKSRGTKAFDNSNATGTLQRQNPVLCPESPGVTWSQSKSTVSKP</sequence>
<dbReference type="Proteomes" id="UP000054166">
    <property type="component" value="Unassembled WGS sequence"/>
</dbReference>
<dbReference type="AlphaFoldDB" id="A0A0C3FJK2"/>
<feature type="compositionally biased region" description="Polar residues" evidence="1">
    <location>
        <begin position="103"/>
        <end position="116"/>
    </location>
</feature>
<feature type="compositionally biased region" description="Polar residues" evidence="1">
    <location>
        <begin position="126"/>
        <end position="138"/>
    </location>
</feature>
<accession>A0A0C3FJK2</accession>
<reference evidence="3" key="2">
    <citation type="submission" date="2015-01" db="EMBL/GenBank/DDBJ databases">
        <title>Evolutionary Origins and Diversification of the Mycorrhizal Mutualists.</title>
        <authorList>
            <consortium name="DOE Joint Genome Institute"/>
            <consortium name="Mycorrhizal Genomics Consortium"/>
            <person name="Kohler A."/>
            <person name="Kuo A."/>
            <person name="Nagy L.G."/>
            <person name="Floudas D."/>
            <person name="Copeland A."/>
            <person name="Barry K.W."/>
            <person name="Cichocki N."/>
            <person name="Veneault-Fourrey C."/>
            <person name="LaButti K."/>
            <person name="Lindquist E.A."/>
            <person name="Lipzen A."/>
            <person name="Lundell T."/>
            <person name="Morin E."/>
            <person name="Murat C."/>
            <person name="Riley R."/>
            <person name="Ohm R."/>
            <person name="Sun H."/>
            <person name="Tunlid A."/>
            <person name="Henrissat B."/>
            <person name="Grigoriev I.V."/>
            <person name="Hibbett D.S."/>
            <person name="Martin F."/>
        </authorList>
    </citation>
    <scope>NUCLEOTIDE SEQUENCE [LARGE SCALE GENOMIC DNA]</scope>
    <source>
        <strain evidence="3">F 1598</strain>
    </source>
</reference>
<evidence type="ECO:0000313" key="3">
    <source>
        <dbReference type="Proteomes" id="UP000054166"/>
    </source>
</evidence>
<name>A0A0C3FJK2_PILCF</name>